<gene>
    <name evidence="1" type="ORF">FH972_004155</name>
</gene>
<dbReference type="EMBL" id="CM017321">
    <property type="protein sequence ID" value="KAE7999754.1"/>
    <property type="molecule type" value="Genomic_DNA"/>
</dbReference>
<dbReference type="Proteomes" id="UP000327013">
    <property type="component" value="Chromosome 1"/>
</dbReference>
<organism evidence="1 2">
    <name type="scientific">Carpinus fangiana</name>
    <dbReference type="NCBI Taxonomy" id="176857"/>
    <lineage>
        <taxon>Eukaryota</taxon>
        <taxon>Viridiplantae</taxon>
        <taxon>Streptophyta</taxon>
        <taxon>Embryophyta</taxon>
        <taxon>Tracheophyta</taxon>
        <taxon>Spermatophyta</taxon>
        <taxon>Magnoliopsida</taxon>
        <taxon>eudicotyledons</taxon>
        <taxon>Gunneridae</taxon>
        <taxon>Pentapetalae</taxon>
        <taxon>rosids</taxon>
        <taxon>fabids</taxon>
        <taxon>Fagales</taxon>
        <taxon>Betulaceae</taxon>
        <taxon>Carpinus</taxon>
    </lineage>
</organism>
<sequence>MQRKWWKGTHSERWKGTCDAGEKFSAINCNQKLTADYIDERYGGVPISEGHRWPWYPHGAHCRRTEESQRTFLVFRAWSTWI</sequence>
<keyword evidence="2" id="KW-1185">Reference proteome</keyword>
<name>A0A5N6QMZ2_9ROSI</name>
<reference evidence="1 2" key="1">
    <citation type="submission" date="2019-06" db="EMBL/GenBank/DDBJ databases">
        <title>A chromosomal-level reference genome of Carpinus fangiana (Coryloideae, Betulaceae).</title>
        <authorList>
            <person name="Yang X."/>
            <person name="Wang Z."/>
            <person name="Zhang L."/>
            <person name="Hao G."/>
            <person name="Liu J."/>
            <person name="Yang Y."/>
        </authorList>
    </citation>
    <scope>NUCLEOTIDE SEQUENCE [LARGE SCALE GENOMIC DNA]</scope>
    <source>
        <strain evidence="1">Cfa_2016G</strain>
        <tissue evidence="1">Leaf</tissue>
    </source>
</reference>
<evidence type="ECO:0000313" key="1">
    <source>
        <dbReference type="EMBL" id="KAE7999754.1"/>
    </source>
</evidence>
<proteinExistence type="predicted"/>
<dbReference type="AlphaFoldDB" id="A0A5N6QMZ2"/>
<accession>A0A5N6QMZ2</accession>
<evidence type="ECO:0000313" key="2">
    <source>
        <dbReference type="Proteomes" id="UP000327013"/>
    </source>
</evidence>
<protein>
    <submittedName>
        <fullName evidence="1">Uncharacterized protein</fullName>
    </submittedName>
</protein>